<protein>
    <submittedName>
        <fullName evidence="1">Uncharacterized protein</fullName>
    </submittedName>
</protein>
<gene>
    <name evidence="1" type="ORF">FVB9532_02796</name>
</gene>
<dbReference type="Proteomes" id="UP000356253">
    <property type="component" value="Unassembled WGS sequence"/>
</dbReference>
<name>A0AC61YAJ0_9FLAO</name>
<dbReference type="EMBL" id="CABVMM010000011">
    <property type="protein sequence ID" value="VVV01504.1"/>
    <property type="molecule type" value="Genomic_DNA"/>
</dbReference>
<accession>A0AC61YAJ0</accession>
<keyword evidence="2" id="KW-1185">Reference proteome</keyword>
<proteinExistence type="predicted"/>
<comment type="caution">
    <text evidence="1">The sequence shown here is derived from an EMBL/GenBank/DDBJ whole genome shotgun (WGS) entry which is preliminary data.</text>
</comment>
<evidence type="ECO:0000313" key="2">
    <source>
        <dbReference type="Proteomes" id="UP000356253"/>
    </source>
</evidence>
<organism evidence="1 2">
    <name type="scientific">Mesonia oceanica</name>
    <dbReference type="NCBI Taxonomy" id="2687242"/>
    <lineage>
        <taxon>Bacteria</taxon>
        <taxon>Pseudomonadati</taxon>
        <taxon>Bacteroidota</taxon>
        <taxon>Flavobacteriia</taxon>
        <taxon>Flavobacteriales</taxon>
        <taxon>Flavobacteriaceae</taxon>
        <taxon>Mesonia</taxon>
    </lineage>
</organism>
<reference evidence="1" key="1">
    <citation type="submission" date="2019-09" db="EMBL/GenBank/DDBJ databases">
        <authorList>
            <person name="Rodrigo-Torres L."/>
            <person name="Arahal R. D."/>
            <person name="Lucena T."/>
        </authorList>
    </citation>
    <scope>NUCLEOTIDE SEQUENCE</scope>
    <source>
        <strain evidence="1">ISS653</strain>
    </source>
</reference>
<evidence type="ECO:0000313" key="1">
    <source>
        <dbReference type="EMBL" id="VVV01504.1"/>
    </source>
</evidence>
<sequence length="165" mass="18591">MKKYFKIIALFFLGFSIISCEDDGYEDFNAGETAVQGVSGEWYVKILLDNQPLSDYYLLDTYNTASNSADTLWINDNGNLYDFKVKTPVTSLDNKTFGGDNLVNQVEDYEINVNINNGKVLTNEALTEAGNVSDSIYFEAEFSDDPGTIYQFAGYRRTGFVEDEH</sequence>